<dbReference type="OrthoDB" id="9382584at2759"/>
<evidence type="ECO:0000313" key="1">
    <source>
        <dbReference type="EMBL" id="RMC11676.1"/>
    </source>
</evidence>
<sequence length="84" mass="9911">MLSKEVIDESQNGFTMSKLCLANFFDFYDWVMVLEDDRRVTNMYLDLCKEFDSTLHYILVSTLERHGFDGWTAQGIKNWLDSDT</sequence>
<proteinExistence type="predicted"/>
<reference evidence="1 2" key="1">
    <citation type="submission" date="2018-07" db="EMBL/GenBank/DDBJ databases">
        <title>A high quality draft genome assembly of the barn swallow (H. rustica rustica).</title>
        <authorList>
            <person name="Formenti G."/>
            <person name="Chiara M."/>
            <person name="Poveda L."/>
            <person name="Francoijs K.-J."/>
            <person name="Bonisoli-Alquati A."/>
            <person name="Canova L."/>
            <person name="Gianfranceschi L."/>
            <person name="Horner D.S."/>
            <person name="Saino N."/>
        </authorList>
    </citation>
    <scope>NUCLEOTIDE SEQUENCE [LARGE SCALE GENOMIC DNA]</scope>
    <source>
        <strain evidence="1">Chelidonia</strain>
        <tissue evidence="1">Blood</tissue>
    </source>
</reference>
<dbReference type="EMBL" id="QRBI01000108">
    <property type="protein sequence ID" value="RMC11676.1"/>
    <property type="molecule type" value="Genomic_DNA"/>
</dbReference>
<name>A0A3M0KEV9_HIRRU</name>
<protein>
    <submittedName>
        <fullName evidence="1">Uncharacterized protein</fullName>
    </submittedName>
</protein>
<dbReference type="Proteomes" id="UP000269221">
    <property type="component" value="Unassembled WGS sequence"/>
</dbReference>
<dbReference type="STRING" id="333673.A0A3M0KEV9"/>
<dbReference type="AlphaFoldDB" id="A0A3M0KEV9"/>
<comment type="caution">
    <text evidence="1">The sequence shown here is derived from an EMBL/GenBank/DDBJ whole genome shotgun (WGS) entry which is preliminary data.</text>
</comment>
<accession>A0A3M0KEV9</accession>
<keyword evidence="2" id="KW-1185">Reference proteome</keyword>
<gene>
    <name evidence="1" type="ORF">DUI87_11798</name>
</gene>
<organism evidence="1 2">
    <name type="scientific">Hirundo rustica rustica</name>
    <dbReference type="NCBI Taxonomy" id="333673"/>
    <lineage>
        <taxon>Eukaryota</taxon>
        <taxon>Metazoa</taxon>
        <taxon>Chordata</taxon>
        <taxon>Craniata</taxon>
        <taxon>Vertebrata</taxon>
        <taxon>Euteleostomi</taxon>
        <taxon>Archelosauria</taxon>
        <taxon>Archosauria</taxon>
        <taxon>Dinosauria</taxon>
        <taxon>Saurischia</taxon>
        <taxon>Theropoda</taxon>
        <taxon>Coelurosauria</taxon>
        <taxon>Aves</taxon>
        <taxon>Neognathae</taxon>
        <taxon>Neoaves</taxon>
        <taxon>Telluraves</taxon>
        <taxon>Australaves</taxon>
        <taxon>Passeriformes</taxon>
        <taxon>Sylvioidea</taxon>
        <taxon>Hirundinidae</taxon>
        <taxon>Hirundo</taxon>
    </lineage>
</organism>
<evidence type="ECO:0000313" key="2">
    <source>
        <dbReference type="Proteomes" id="UP000269221"/>
    </source>
</evidence>